<accession>A0A443PZ76</accession>
<dbReference type="PANTHER" id="PTHR33344">
    <property type="entry name" value="OS02G0761600 PROTEIN"/>
    <property type="match status" value="1"/>
</dbReference>
<organism evidence="3 4">
    <name type="scientific">Cinnamomum micranthum f. kanehirae</name>
    <dbReference type="NCBI Taxonomy" id="337451"/>
    <lineage>
        <taxon>Eukaryota</taxon>
        <taxon>Viridiplantae</taxon>
        <taxon>Streptophyta</taxon>
        <taxon>Embryophyta</taxon>
        <taxon>Tracheophyta</taxon>
        <taxon>Spermatophyta</taxon>
        <taxon>Magnoliopsida</taxon>
        <taxon>Magnoliidae</taxon>
        <taxon>Laurales</taxon>
        <taxon>Lauraceae</taxon>
        <taxon>Cinnamomum</taxon>
    </lineage>
</organism>
<keyword evidence="4" id="KW-1185">Reference proteome</keyword>
<dbReference type="AlphaFoldDB" id="A0A443PZ76"/>
<gene>
    <name evidence="3" type="ORF">CKAN_02545200</name>
</gene>
<keyword evidence="2" id="KW-1133">Transmembrane helix</keyword>
<proteinExistence type="predicted"/>
<dbReference type="PANTHER" id="PTHR33344:SF7">
    <property type="entry name" value="TRANSMEMBRANE PROTEIN"/>
    <property type="match status" value="1"/>
</dbReference>
<evidence type="ECO:0000256" key="1">
    <source>
        <dbReference type="SAM" id="MobiDB-lite"/>
    </source>
</evidence>
<dbReference type="Proteomes" id="UP000283530">
    <property type="component" value="Unassembled WGS sequence"/>
</dbReference>
<reference evidence="3 4" key="1">
    <citation type="journal article" date="2019" name="Nat. Plants">
        <title>Stout camphor tree genome fills gaps in understanding of flowering plant genome evolution.</title>
        <authorList>
            <person name="Chaw S.M."/>
            <person name="Liu Y.C."/>
            <person name="Wu Y.W."/>
            <person name="Wang H.Y."/>
            <person name="Lin C.I."/>
            <person name="Wu C.S."/>
            <person name="Ke H.M."/>
            <person name="Chang L.Y."/>
            <person name="Hsu C.Y."/>
            <person name="Yang H.T."/>
            <person name="Sudianto E."/>
            <person name="Hsu M.H."/>
            <person name="Wu K.P."/>
            <person name="Wang L.N."/>
            <person name="Leebens-Mack J.H."/>
            <person name="Tsai I.J."/>
        </authorList>
    </citation>
    <scope>NUCLEOTIDE SEQUENCE [LARGE SCALE GENOMIC DNA]</scope>
    <source>
        <strain evidence="4">cv. Chaw 1501</strain>
        <tissue evidence="3">Young leaves</tissue>
    </source>
</reference>
<feature type="compositionally biased region" description="Basic and acidic residues" evidence="1">
    <location>
        <begin position="122"/>
        <end position="143"/>
    </location>
</feature>
<evidence type="ECO:0000256" key="2">
    <source>
        <dbReference type="SAM" id="Phobius"/>
    </source>
</evidence>
<protein>
    <recommendedName>
        <fullName evidence="5">Transmembrane protein</fullName>
    </recommendedName>
</protein>
<keyword evidence="2" id="KW-0812">Transmembrane</keyword>
<dbReference type="EMBL" id="QPKB01000012">
    <property type="protein sequence ID" value="RWR96086.1"/>
    <property type="molecule type" value="Genomic_DNA"/>
</dbReference>
<feature type="region of interest" description="Disordered" evidence="1">
    <location>
        <begin position="122"/>
        <end position="150"/>
    </location>
</feature>
<name>A0A443PZ76_9MAGN</name>
<keyword evidence="2" id="KW-0472">Membrane</keyword>
<evidence type="ECO:0000313" key="3">
    <source>
        <dbReference type="EMBL" id="RWR96086.1"/>
    </source>
</evidence>
<sequence>MENQQPWKSRVFSFRNATILITLFNLFTLSLLLHRFLGSSNRRIPQNQPDPVQLRYIMEAEAIRRTMEPLELIKRVREIQQEGYREPEMVVQRQAPKKTAAADLSKRLQDLRALNDANSKKALEEWRKRKMDRERQREMEKNRTVNTSQA</sequence>
<dbReference type="OrthoDB" id="994207at2759"/>
<comment type="caution">
    <text evidence="3">The sequence shown here is derived from an EMBL/GenBank/DDBJ whole genome shotgun (WGS) entry which is preliminary data.</text>
</comment>
<evidence type="ECO:0000313" key="4">
    <source>
        <dbReference type="Proteomes" id="UP000283530"/>
    </source>
</evidence>
<evidence type="ECO:0008006" key="5">
    <source>
        <dbReference type="Google" id="ProtNLM"/>
    </source>
</evidence>
<feature type="transmembrane region" description="Helical" evidence="2">
    <location>
        <begin position="12"/>
        <end position="33"/>
    </location>
</feature>